<evidence type="ECO:0000313" key="2">
    <source>
        <dbReference type="EMBL" id="KPP78844.1"/>
    </source>
</evidence>
<evidence type="ECO:0000256" key="1">
    <source>
        <dbReference type="SAM" id="MobiDB-lite"/>
    </source>
</evidence>
<dbReference type="AlphaFoldDB" id="A0A0P7VR75"/>
<organism evidence="2 3">
    <name type="scientific">Scleropages formosus</name>
    <name type="common">Asian bonytongue</name>
    <name type="synonym">Osteoglossum formosum</name>
    <dbReference type="NCBI Taxonomy" id="113540"/>
    <lineage>
        <taxon>Eukaryota</taxon>
        <taxon>Metazoa</taxon>
        <taxon>Chordata</taxon>
        <taxon>Craniata</taxon>
        <taxon>Vertebrata</taxon>
        <taxon>Euteleostomi</taxon>
        <taxon>Actinopterygii</taxon>
        <taxon>Neopterygii</taxon>
        <taxon>Teleostei</taxon>
        <taxon>Osteoglossocephala</taxon>
        <taxon>Osteoglossomorpha</taxon>
        <taxon>Osteoglossiformes</taxon>
        <taxon>Osteoglossidae</taxon>
        <taxon>Scleropages</taxon>
    </lineage>
</organism>
<comment type="caution">
    <text evidence="2">The sequence shown here is derived from an EMBL/GenBank/DDBJ whole genome shotgun (WGS) entry which is preliminary data.</text>
</comment>
<protein>
    <submittedName>
        <fullName evidence="2">Uncharacterized protein</fullName>
    </submittedName>
</protein>
<proteinExistence type="predicted"/>
<feature type="region of interest" description="Disordered" evidence="1">
    <location>
        <begin position="102"/>
        <end position="134"/>
    </location>
</feature>
<dbReference type="EMBL" id="JARO02000361">
    <property type="protein sequence ID" value="KPP78844.1"/>
    <property type="molecule type" value="Genomic_DNA"/>
</dbReference>
<dbReference type="Proteomes" id="UP000034805">
    <property type="component" value="Unassembled WGS sequence"/>
</dbReference>
<sequence>MSRCGDGERAPPRLETRARSLPHSLVRSRAWNLPEKRGIRVSLMLLGVQRRFSRDPHPPWALRADVLSLRRSGCCRCSQARGSHAFSILLPGRPAEVSQQMAEDRPAGEVAAPRAPWARGPPSPAVPPRAPPASRRNGLYPRCCHVRSSPWRCLSPFACSLMQYLCDATFGNGTCCAFQVLILFPSGHDVLKIKTVYCSSQSDAAGSKHRGCFERALAQFGATLHNC</sequence>
<accession>A0A0P7VR75</accession>
<reference evidence="2 3" key="1">
    <citation type="submission" date="2015-08" db="EMBL/GenBank/DDBJ databases">
        <title>The genome of the Asian arowana (Scleropages formosus).</title>
        <authorList>
            <person name="Tan M.H."/>
            <person name="Gan H.M."/>
            <person name="Croft L.J."/>
            <person name="Austin C.M."/>
        </authorList>
    </citation>
    <scope>NUCLEOTIDE SEQUENCE [LARGE SCALE GENOMIC DNA]</scope>
    <source>
        <strain evidence="2">Aro1</strain>
    </source>
</reference>
<evidence type="ECO:0000313" key="3">
    <source>
        <dbReference type="Proteomes" id="UP000034805"/>
    </source>
</evidence>
<gene>
    <name evidence="2" type="ORF">Z043_101623</name>
</gene>
<feature type="compositionally biased region" description="Pro residues" evidence="1">
    <location>
        <begin position="119"/>
        <end position="131"/>
    </location>
</feature>
<name>A0A0P7VR75_SCLFO</name>